<dbReference type="PROSITE" id="PS50005">
    <property type="entry name" value="TPR"/>
    <property type="match status" value="2"/>
</dbReference>
<evidence type="ECO:0000256" key="4">
    <source>
        <dbReference type="SAM" id="SignalP"/>
    </source>
</evidence>
<evidence type="ECO:0000313" key="5">
    <source>
        <dbReference type="EMBL" id="SIO35294.1"/>
    </source>
</evidence>
<dbReference type="InterPro" id="IPR019734">
    <property type="entry name" value="TPR_rpt"/>
</dbReference>
<sequence>MRKLLSTFLALLAICWLSGCVPQSIQRGQLLEQSSSRARQSAKIHTELAAEYYNRGQLKVAMEEAADALQADPDYAPAYNVTGLIYMSLHKDILARNNFEHALKISPNDSEVHNNFGWFLCQRIPNKIDRAVEHFMMALNDPLYSTPEKSYTNAGICELKRDQYKTASVFFHKALSIQSMHSPALIGLIEVDLRSGDPVTAKSKLLRYMQHSALTPESLWLAIQIERKIGDRYAEDSYVFQLQKYFPDSKEAAALREGGLK</sequence>
<feature type="repeat" description="TPR" evidence="3">
    <location>
        <begin position="42"/>
        <end position="75"/>
    </location>
</feature>
<dbReference type="STRING" id="44575.SAMN05216419_10014"/>
<evidence type="ECO:0000256" key="1">
    <source>
        <dbReference type="ARBA" id="ARBA00022737"/>
    </source>
</evidence>
<proteinExistence type="predicted"/>
<feature type="repeat" description="TPR" evidence="3">
    <location>
        <begin position="76"/>
        <end position="109"/>
    </location>
</feature>
<evidence type="ECO:0000313" key="6">
    <source>
        <dbReference type="Proteomes" id="UP000185062"/>
    </source>
</evidence>
<dbReference type="NCBIfam" id="TIGR02521">
    <property type="entry name" value="type_IV_pilW"/>
    <property type="match status" value="1"/>
</dbReference>
<dbReference type="RefSeq" id="WP_028460436.1">
    <property type="nucleotide sequence ID" value="NZ_FSRO01000001.1"/>
</dbReference>
<dbReference type="SMART" id="SM00028">
    <property type="entry name" value="TPR"/>
    <property type="match status" value="3"/>
</dbReference>
<dbReference type="InterPro" id="IPR050498">
    <property type="entry name" value="Ycf3"/>
</dbReference>
<protein>
    <submittedName>
        <fullName evidence="5">Type IV pilus assembly protein PilF</fullName>
    </submittedName>
</protein>
<accession>A0A1N6ITK5</accession>
<dbReference type="Gene3D" id="1.25.40.10">
    <property type="entry name" value="Tetratricopeptide repeat domain"/>
    <property type="match status" value="1"/>
</dbReference>
<keyword evidence="1" id="KW-0677">Repeat</keyword>
<feature type="signal peptide" evidence="4">
    <location>
        <begin position="1"/>
        <end position="19"/>
    </location>
</feature>
<dbReference type="eggNOG" id="COG3063">
    <property type="taxonomic scope" value="Bacteria"/>
</dbReference>
<keyword evidence="4" id="KW-0732">Signal</keyword>
<dbReference type="EMBL" id="FSRO01000001">
    <property type="protein sequence ID" value="SIO35294.1"/>
    <property type="molecule type" value="Genomic_DNA"/>
</dbReference>
<dbReference type="PROSITE" id="PS51257">
    <property type="entry name" value="PROKAR_LIPOPROTEIN"/>
    <property type="match status" value="1"/>
</dbReference>
<organism evidence="5 6">
    <name type="scientific">Nitrosomonas cryotolerans ATCC 49181</name>
    <dbReference type="NCBI Taxonomy" id="1131553"/>
    <lineage>
        <taxon>Bacteria</taxon>
        <taxon>Pseudomonadati</taxon>
        <taxon>Pseudomonadota</taxon>
        <taxon>Betaproteobacteria</taxon>
        <taxon>Nitrosomonadales</taxon>
        <taxon>Nitrosomonadaceae</taxon>
        <taxon>Nitrosomonas</taxon>
    </lineage>
</organism>
<gene>
    <name evidence="5" type="ORF">SAMN02743940_2061</name>
</gene>
<dbReference type="SUPFAM" id="SSF48452">
    <property type="entry name" value="TPR-like"/>
    <property type="match status" value="1"/>
</dbReference>
<keyword evidence="2 3" id="KW-0802">TPR repeat</keyword>
<dbReference type="InterPro" id="IPR013360">
    <property type="entry name" value="Pilus_4_PilW"/>
</dbReference>
<name>A0A1N6ITK5_9PROT</name>
<reference evidence="5 6" key="1">
    <citation type="submission" date="2016-12" db="EMBL/GenBank/DDBJ databases">
        <authorList>
            <person name="Song W.-J."/>
            <person name="Kurnit D.M."/>
        </authorList>
    </citation>
    <scope>NUCLEOTIDE SEQUENCE [LARGE SCALE GENOMIC DNA]</scope>
    <source>
        <strain evidence="5 6">ATCC 49181</strain>
    </source>
</reference>
<dbReference type="InterPro" id="IPR011990">
    <property type="entry name" value="TPR-like_helical_dom_sf"/>
</dbReference>
<dbReference type="PANTHER" id="PTHR44858">
    <property type="entry name" value="TETRATRICOPEPTIDE REPEAT PROTEIN 6"/>
    <property type="match status" value="1"/>
</dbReference>
<dbReference type="PANTHER" id="PTHR44858:SF1">
    <property type="entry name" value="UDP-N-ACETYLGLUCOSAMINE--PEPTIDE N-ACETYLGLUCOSAMINYLTRANSFERASE SPINDLY-RELATED"/>
    <property type="match status" value="1"/>
</dbReference>
<dbReference type="AlphaFoldDB" id="A0A1N6ITK5"/>
<dbReference type="Proteomes" id="UP000185062">
    <property type="component" value="Unassembled WGS sequence"/>
</dbReference>
<evidence type="ECO:0000256" key="3">
    <source>
        <dbReference type="PROSITE-ProRule" id="PRU00339"/>
    </source>
</evidence>
<feature type="chain" id="PRO_5009936674" evidence="4">
    <location>
        <begin position="20"/>
        <end position="261"/>
    </location>
</feature>
<evidence type="ECO:0000256" key="2">
    <source>
        <dbReference type="ARBA" id="ARBA00022803"/>
    </source>
</evidence>
<keyword evidence="6" id="KW-1185">Reference proteome</keyword>